<keyword evidence="1" id="KW-0472">Membrane</keyword>
<feature type="transmembrane region" description="Helical" evidence="1">
    <location>
        <begin position="216"/>
        <end position="237"/>
    </location>
</feature>
<organism evidence="2 3">
    <name type="scientific">Saccharopolyspora halophila</name>
    <dbReference type="NCBI Taxonomy" id="405551"/>
    <lineage>
        <taxon>Bacteria</taxon>
        <taxon>Bacillati</taxon>
        <taxon>Actinomycetota</taxon>
        <taxon>Actinomycetes</taxon>
        <taxon>Pseudonocardiales</taxon>
        <taxon>Pseudonocardiaceae</taxon>
        <taxon>Saccharopolyspora</taxon>
    </lineage>
</organism>
<reference evidence="2 3" key="1">
    <citation type="journal article" date="2019" name="Int. J. Syst. Evol. Microbiol.">
        <title>The Global Catalogue of Microorganisms (GCM) 10K type strain sequencing project: providing services to taxonomists for standard genome sequencing and annotation.</title>
        <authorList>
            <consortium name="The Broad Institute Genomics Platform"/>
            <consortium name="The Broad Institute Genome Sequencing Center for Infectious Disease"/>
            <person name="Wu L."/>
            <person name="Ma J."/>
        </authorList>
    </citation>
    <scope>NUCLEOTIDE SEQUENCE [LARGE SCALE GENOMIC DNA]</scope>
    <source>
        <strain evidence="2 3">JCM 16221</strain>
    </source>
</reference>
<dbReference type="RefSeq" id="WP_344126760.1">
    <property type="nucleotide sequence ID" value="NZ_BAAARA010000002.1"/>
</dbReference>
<dbReference type="Proteomes" id="UP001501218">
    <property type="component" value="Unassembled WGS sequence"/>
</dbReference>
<evidence type="ECO:0000313" key="2">
    <source>
        <dbReference type="EMBL" id="GAA2335072.1"/>
    </source>
</evidence>
<evidence type="ECO:0000313" key="3">
    <source>
        <dbReference type="Proteomes" id="UP001501218"/>
    </source>
</evidence>
<protein>
    <submittedName>
        <fullName evidence="2">ABC transporter permease</fullName>
    </submittedName>
</protein>
<proteinExistence type="predicted"/>
<comment type="caution">
    <text evidence="2">The sequence shown here is derived from an EMBL/GenBank/DDBJ whole genome shotgun (WGS) entry which is preliminary data.</text>
</comment>
<gene>
    <name evidence="2" type="ORF">GCM10009854_08610</name>
</gene>
<keyword evidence="1" id="KW-1133">Transmembrane helix</keyword>
<accession>A0ABN3FQK9</accession>
<sequence length="242" mass="25530">MSLLAVERIKLFSVRSTWWCMLLAVALPVGLAALVAGYADRLDVRSTQAGYQFGMMVVLVLATLSITTEYRFSTIRATFLAVPNRIAALTAKTGLIAALAFVLGEAVSFGSWAIAKVMRPEAALPLGDAETMRMVAGVGVVFAISAVLGVAVGALLRQTAGAVALLLVWSLLLEQLTMLIPNIGPDINNWMPFVAGDFFLTGGGPLSNPGAPYGPWGALAYFAAVTLGVWLVAAFVVRKRDA</sequence>
<feature type="transmembrane region" description="Helical" evidence="1">
    <location>
        <begin position="93"/>
        <end position="114"/>
    </location>
</feature>
<evidence type="ECO:0000256" key="1">
    <source>
        <dbReference type="SAM" id="Phobius"/>
    </source>
</evidence>
<keyword evidence="3" id="KW-1185">Reference proteome</keyword>
<feature type="transmembrane region" description="Helical" evidence="1">
    <location>
        <begin position="18"/>
        <end position="39"/>
    </location>
</feature>
<feature type="transmembrane region" description="Helical" evidence="1">
    <location>
        <begin position="134"/>
        <end position="156"/>
    </location>
</feature>
<feature type="transmembrane region" description="Helical" evidence="1">
    <location>
        <begin position="163"/>
        <end position="183"/>
    </location>
</feature>
<dbReference type="EMBL" id="BAAARA010000002">
    <property type="protein sequence ID" value="GAA2335072.1"/>
    <property type="molecule type" value="Genomic_DNA"/>
</dbReference>
<name>A0ABN3FQK9_9PSEU</name>
<keyword evidence="1" id="KW-0812">Transmembrane</keyword>
<feature type="transmembrane region" description="Helical" evidence="1">
    <location>
        <begin position="51"/>
        <end position="72"/>
    </location>
</feature>